<evidence type="ECO:0000313" key="3">
    <source>
        <dbReference type="Proteomes" id="UP000018144"/>
    </source>
</evidence>
<accession>U4L4F3</accession>
<keyword evidence="3" id="KW-1185">Reference proteome</keyword>
<organism evidence="2 3">
    <name type="scientific">Pyronema omphalodes (strain CBS 100304)</name>
    <name type="common">Pyronema confluens</name>
    <dbReference type="NCBI Taxonomy" id="1076935"/>
    <lineage>
        <taxon>Eukaryota</taxon>
        <taxon>Fungi</taxon>
        <taxon>Dikarya</taxon>
        <taxon>Ascomycota</taxon>
        <taxon>Pezizomycotina</taxon>
        <taxon>Pezizomycetes</taxon>
        <taxon>Pezizales</taxon>
        <taxon>Pyronemataceae</taxon>
        <taxon>Pyronema</taxon>
    </lineage>
</organism>
<dbReference type="EMBL" id="HF935612">
    <property type="protein sequence ID" value="CCX11359.1"/>
    <property type="molecule type" value="Genomic_DNA"/>
</dbReference>
<reference evidence="2 3" key="1">
    <citation type="journal article" date="2013" name="PLoS Genet.">
        <title>The genome and development-dependent transcriptomes of Pyronema confluens: a window into fungal evolution.</title>
        <authorList>
            <person name="Traeger S."/>
            <person name="Altegoer F."/>
            <person name="Freitag M."/>
            <person name="Gabaldon T."/>
            <person name="Kempken F."/>
            <person name="Kumar A."/>
            <person name="Marcet-Houben M."/>
            <person name="Poggeler S."/>
            <person name="Stajich J.E."/>
            <person name="Nowrousian M."/>
        </authorList>
    </citation>
    <scope>NUCLEOTIDE SEQUENCE [LARGE SCALE GENOMIC DNA]</scope>
    <source>
        <strain evidence="3">CBS 100304</strain>
        <tissue evidence="2">Vegetative mycelium</tissue>
    </source>
</reference>
<proteinExistence type="predicted"/>
<evidence type="ECO:0000256" key="1">
    <source>
        <dbReference type="SAM" id="Phobius"/>
    </source>
</evidence>
<keyword evidence="1" id="KW-1133">Transmembrane helix</keyword>
<sequence>MHIYDLIEAQGHNKTISDKNHINYDGVFAGVAFILAGLIMLGSTVYVFKLIVDKIFASFVLHGRQLHQDLAAAYGSCYYKETDWNPNKTNERTRMLLDEEVLAAMDAANKAAVHAAMRAALERSQILVPSEGGPFPRFAGPDFPLFSFLVVDTETMLAKVRETIAKEEAKAYEKASQKA</sequence>
<protein>
    <submittedName>
        <fullName evidence="2">Uncharacterized protein</fullName>
    </submittedName>
</protein>
<dbReference type="AlphaFoldDB" id="U4L4F3"/>
<name>U4L4F3_PYROM</name>
<evidence type="ECO:0000313" key="2">
    <source>
        <dbReference type="EMBL" id="CCX11359.1"/>
    </source>
</evidence>
<keyword evidence="1" id="KW-0472">Membrane</keyword>
<keyword evidence="1" id="KW-0812">Transmembrane</keyword>
<dbReference type="Proteomes" id="UP000018144">
    <property type="component" value="Unassembled WGS sequence"/>
</dbReference>
<gene>
    <name evidence="2" type="ORF">PCON_10953</name>
</gene>
<feature type="transmembrane region" description="Helical" evidence="1">
    <location>
        <begin position="27"/>
        <end position="48"/>
    </location>
</feature>